<dbReference type="Proteomes" id="UP001056778">
    <property type="component" value="Chromosome 2"/>
</dbReference>
<sequence length="868" mass="99867">MVTMITLVSLCSYWRNAGNNGNSSGNLINTTVRAIIAKEKIHLNNTELAALIPTFSNSDEEQTWFSRIEKVTNRYQVSEEKILLSVIPKLKDNVLTWYHSKPEYAMYDLTRLKEQMICTFAIREDTVTLMRKFENRKWRKNEKITTCYMDKILLGNKLNVSEIDMISYMIDGFNNPQLQMLTRMKEFRSLDHLLGKMNEISTQERQIQTYFITSGLMALWIKQEDSESCGNEDSDDSGATDEAQLRTKKAINKGRWSKDEDTRLKHLVDEYQERWEKIAEYFPDRSDVQCQQRWTKVVNPELVKGPWTKEEDEKVKELVKKYGPKKWTLIARHLKGRIGKQCRERWHNHLDPNINKSAWTEQEDRIIYQAHKQLGNQWAKIAKLLPGRTDNAIKNHWNSTMRRKYEAENRGDDTKKSRTRRAQAKLMEQNRYQPAQVAQLDCQYNSMNMYGDDYVELYDNASQSSSGALSVGAQTSSPSPVTSTPTLLSSYEKTNSPPQIIYTPTENYLSQEYYNQPSPVKVGYNDEAYDLYSNSPGITPFKPLEMDKQYIHARLAPHEYVRNTTVPVNNGITHTRAPTPSILRKSTKSRKRRDSEIMEYALNDCAISTADEMERVPIILNDFKPLPSSSPLKADNTPIKQLPFSPSQFLNSPNIQFEVATSSTPVKRLQVSTPHKNKIKPERDYSPLSTPNGLSAHIKYEVMENEAETITPRKFNCGFTGDTPRTPTPFKRALEDLEKKSGPLKNLPDTPTRLEDITEIMKKDQDMSSNYETDSSMILTNDSGYLTGKRKSITYPSGKENNPNKRVRKALAWSSHTNSSDLSVPIETPLETSWTKIACGRTEDQMDLTEKARRFLRSSGLKPRSLTF</sequence>
<comment type="caution">
    <text evidence="1">The sequence shown here is derived from an EMBL/GenBank/DDBJ whole genome shotgun (WGS) entry which is preliminary data.</text>
</comment>
<accession>A0ACB9TLE1</accession>
<protein>
    <submittedName>
        <fullName evidence="1">Myb protein-related</fullName>
    </submittedName>
</protein>
<evidence type="ECO:0000313" key="1">
    <source>
        <dbReference type="EMBL" id="KAI4467691.1"/>
    </source>
</evidence>
<gene>
    <name evidence="1" type="ORF">MML48_2g00000961</name>
</gene>
<keyword evidence="2" id="KW-1185">Reference proteome</keyword>
<name>A0ACB9TLE1_HOLOL</name>
<organism evidence="1 2">
    <name type="scientific">Holotrichia oblita</name>
    <name type="common">Chafer beetle</name>
    <dbReference type="NCBI Taxonomy" id="644536"/>
    <lineage>
        <taxon>Eukaryota</taxon>
        <taxon>Metazoa</taxon>
        <taxon>Ecdysozoa</taxon>
        <taxon>Arthropoda</taxon>
        <taxon>Hexapoda</taxon>
        <taxon>Insecta</taxon>
        <taxon>Pterygota</taxon>
        <taxon>Neoptera</taxon>
        <taxon>Endopterygota</taxon>
        <taxon>Coleoptera</taxon>
        <taxon>Polyphaga</taxon>
        <taxon>Scarabaeiformia</taxon>
        <taxon>Scarabaeidae</taxon>
        <taxon>Melolonthinae</taxon>
        <taxon>Holotrichia</taxon>
    </lineage>
</organism>
<dbReference type="EMBL" id="CM043016">
    <property type="protein sequence ID" value="KAI4467691.1"/>
    <property type="molecule type" value="Genomic_DNA"/>
</dbReference>
<proteinExistence type="predicted"/>
<evidence type="ECO:0000313" key="2">
    <source>
        <dbReference type="Proteomes" id="UP001056778"/>
    </source>
</evidence>
<reference evidence="1" key="1">
    <citation type="submission" date="2022-04" db="EMBL/GenBank/DDBJ databases">
        <title>Chromosome-scale genome assembly of Holotrichia oblita Faldermann.</title>
        <authorList>
            <person name="Rongchong L."/>
        </authorList>
    </citation>
    <scope>NUCLEOTIDE SEQUENCE</scope>
    <source>
        <strain evidence="1">81SQS9</strain>
    </source>
</reference>